<keyword evidence="3" id="KW-1185">Reference proteome</keyword>
<dbReference type="Gene3D" id="3.40.630.30">
    <property type="match status" value="1"/>
</dbReference>
<evidence type="ECO:0000259" key="1">
    <source>
        <dbReference type="PROSITE" id="PS51186"/>
    </source>
</evidence>
<reference evidence="2 3" key="1">
    <citation type="submission" date="2019-11" db="EMBL/GenBank/DDBJ databases">
        <title>Bacillus idriensis genome.</title>
        <authorList>
            <person name="Konopka E.N."/>
            <person name="Newman J.D."/>
        </authorList>
    </citation>
    <scope>NUCLEOTIDE SEQUENCE [LARGE SCALE GENOMIC DNA]</scope>
    <source>
        <strain evidence="2 3">DSM 19097</strain>
    </source>
</reference>
<evidence type="ECO:0000313" key="3">
    <source>
        <dbReference type="Proteomes" id="UP000441585"/>
    </source>
</evidence>
<dbReference type="Pfam" id="PF00583">
    <property type="entry name" value="Acetyltransf_1"/>
    <property type="match status" value="1"/>
</dbReference>
<protein>
    <submittedName>
        <fullName evidence="2">GNAT family N-acetyltransferase</fullName>
    </submittedName>
</protein>
<evidence type="ECO:0000313" key="2">
    <source>
        <dbReference type="EMBL" id="MRX53939.1"/>
    </source>
</evidence>
<dbReference type="SUPFAM" id="SSF55729">
    <property type="entry name" value="Acyl-CoA N-acyltransferases (Nat)"/>
    <property type="match status" value="1"/>
</dbReference>
<proteinExistence type="predicted"/>
<dbReference type="EMBL" id="WKKF01000001">
    <property type="protein sequence ID" value="MRX53939.1"/>
    <property type="molecule type" value="Genomic_DNA"/>
</dbReference>
<organism evidence="2 3">
    <name type="scientific">Metabacillus idriensis</name>
    <dbReference type="NCBI Taxonomy" id="324768"/>
    <lineage>
        <taxon>Bacteria</taxon>
        <taxon>Bacillati</taxon>
        <taxon>Bacillota</taxon>
        <taxon>Bacilli</taxon>
        <taxon>Bacillales</taxon>
        <taxon>Bacillaceae</taxon>
        <taxon>Metabacillus</taxon>
    </lineage>
</organism>
<sequence>MEYSLKPAGYSEKAIIENLLQYYFYDFTEFNDAGVNDQGRFDDYPYFENYWNEEGRFPYLIKVKEENAGFVLVRYDAFEDYFSVAEFFIMKKFRRSGLGKQIAHSVFRMHSGKWEVVQIEKNRPAQSFWRKVIDDYASGIYSERVENGRVIQTFCSKKRREHCENI</sequence>
<dbReference type="GO" id="GO:0016747">
    <property type="term" value="F:acyltransferase activity, transferring groups other than amino-acyl groups"/>
    <property type="evidence" value="ECO:0007669"/>
    <property type="project" value="InterPro"/>
</dbReference>
<dbReference type="AlphaFoldDB" id="A0A6I2M7Y0"/>
<keyword evidence="2" id="KW-0808">Transferase</keyword>
<dbReference type="Proteomes" id="UP000441585">
    <property type="component" value="Unassembled WGS sequence"/>
</dbReference>
<name>A0A6I2M7Y0_9BACI</name>
<feature type="domain" description="N-acetyltransferase" evidence="1">
    <location>
        <begin position="14"/>
        <end position="161"/>
    </location>
</feature>
<dbReference type="RefSeq" id="WP_070877489.1">
    <property type="nucleotide sequence ID" value="NZ_CAJGAA010000001.1"/>
</dbReference>
<dbReference type="PROSITE" id="PS51186">
    <property type="entry name" value="GNAT"/>
    <property type="match status" value="1"/>
</dbReference>
<accession>A0A6I2M7Y0</accession>
<dbReference type="InterPro" id="IPR000182">
    <property type="entry name" value="GNAT_dom"/>
</dbReference>
<gene>
    <name evidence="2" type="ORF">GJU41_08130</name>
</gene>
<comment type="caution">
    <text evidence="2">The sequence shown here is derived from an EMBL/GenBank/DDBJ whole genome shotgun (WGS) entry which is preliminary data.</text>
</comment>
<dbReference type="InterPro" id="IPR016181">
    <property type="entry name" value="Acyl_CoA_acyltransferase"/>
</dbReference>